<accession>A0A1G2PUE0</accession>
<dbReference type="SUPFAM" id="SSF54843">
    <property type="entry name" value="Ribosomal protein L22"/>
    <property type="match status" value="1"/>
</dbReference>
<comment type="caution">
    <text evidence="11">The sequence shown here is derived from an EMBL/GenBank/DDBJ whole genome shotgun (WGS) entry which is preliminary data.</text>
</comment>
<dbReference type="InterPro" id="IPR036394">
    <property type="entry name" value="Ribosomal_uL22_sf"/>
</dbReference>
<keyword evidence="4 7" id="KW-0689">Ribosomal protein</keyword>
<dbReference type="EMBL" id="MHSU01000004">
    <property type="protein sequence ID" value="OHA51359.1"/>
    <property type="molecule type" value="Genomic_DNA"/>
</dbReference>
<comment type="similarity">
    <text evidence="1 7 8">Belongs to the universal ribosomal protein uL22 family.</text>
</comment>
<evidence type="ECO:0000256" key="2">
    <source>
        <dbReference type="ARBA" id="ARBA00022730"/>
    </source>
</evidence>
<evidence type="ECO:0000313" key="11">
    <source>
        <dbReference type="EMBL" id="OHA51359.1"/>
    </source>
</evidence>
<evidence type="ECO:0000256" key="6">
    <source>
        <dbReference type="ARBA" id="ARBA00035207"/>
    </source>
</evidence>
<dbReference type="InterPro" id="IPR001063">
    <property type="entry name" value="Ribosomal_uL22"/>
</dbReference>
<evidence type="ECO:0000313" key="12">
    <source>
        <dbReference type="Proteomes" id="UP000178646"/>
    </source>
</evidence>
<dbReference type="PANTHER" id="PTHR13501:SF8">
    <property type="entry name" value="LARGE RIBOSOMAL SUBUNIT PROTEIN UL22M"/>
    <property type="match status" value="1"/>
</dbReference>
<comment type="function">
    <text evidence="7 10">This protein binds specifically to 23S rRNA; its binding is stimulated by other ribosomal proteins, e.g., L4, L17, and L20. It is important during the early stages of 50S assembly. It makes multiple contacts with different domains of the 23S rRNA in the assembled 50S subunit and ribosome.</text>
</comment>
<dbReference type="PANTHER" id="PTHR13501">
    <property type="entry name" value="CHLOROPLAST 50S RIBOSOMAL PROTEIN L22-RELATED"/>
    <property type="match status" value="1"/>
</dbReference>
<evidence type="ECO:0000256" key="5">
    <source>
        <dbReference type="ARBA" id="ARBA00023274"/>
    </source>
</evidence>
<keyword evidence="3 7" id="KW-0694">RNA-binding</keyword>
<dbReference type="GO" id="GO:0019843">
    <property type="term" value="F:rRNA binding"/>
    <property type="evidence" value="ECO:0007669"/>
    <property type="project" value="UniProtKB-UniRule"/>
</dbReference>
<reference evidence="11 12" key="1">
    <citation type="journal article" date="2016" name="Nat. Commun.">
        <title>Thousands of microbial genomes shed light on interconnected biogeochemical processes in an aquifer system.</title>
        <authorList>
            <person name="Anantharaman K."/>
            <person name="Brown C.T."/>
            <person name="Hug L.A."/>
            <person name="Sharon I."/>
            <person name="Castelle C.J."/>
            <person name="Probst A.J."/>
            <person name="Thomas B.C."/>
            <person name="Singh A."/>
            <person name="Wilkins M.J."/>
            <person name="Karaoz U."/>
            <person name="Brodie E.L."/>
            <person name="Williams K.H."/>
            <person name="Hubbard S.S."/>
            <person name="Banfield J.F."/>
        </authorList>
    </citation>
    <scope>NUCLEOTIDE SEQUENCE [LARGE SCALE GENOMIC DNA]</scope>
</reference>
<gene>
    <name evidence="7" type="primary">rplV</name>
    <name evidence="11" type="ORF">A2W59_01660</name>
</gene>
<protein>
    <recommendedName>
        <fullName evidence="6 7">Large ribosomal subunit protein uL22</fullName>
    </recommendedName>
</protein>
<organism evidence="11 12">
    <name type="scientific">Candidatus Terrybacteria bacterium RIFCSPHIGHO2_02_41_19</name>
    <dbReference type="NCBI Taxonomy" id="1802364"/>
    <lineage>
        <taxon>Bacteria</taxon>
        <taxon>Candidatus Terryibacteriota</taxon>
    </lineage>
</organism>
<dbReference type="GO" id="GO:0006412">
    <property type="term" value="P:translation"/>
    <property type="evidence" value="ECO:0007669"/>
    <property type="project" value="UniProtKB-UniRule"/>
</dbReference>
<keyword evidence="5 7" id="KW-0687">Ribonucleoprotein</keyword>
<sequence length="113" mass="12571">MKEITAKLNNYRASPRKTRVVADLIKGKKAKDAVVQLDFLTKKSASPITKLLKSAISNAKNDFKIADENNLIIKTVVVNSGPVLKRSRPRSRGMANQILKRTSRITIVLAEKK</sequence>
<dbReference type="HAMAP" id="MF_01331_B">
    <property type="entry name" value="Ribosomal_uL22_B"/>
    <property type="match status" value="1"/>
</dbReference>
<evidence type="ECO:0000256" key="4">
    <source>
        <dbReference type="ARBA" id="ARBA00022980"/>
    </source>
</evidence>
<evidence type="ECO:0000256" key="8">
    <source>
        <dbReference type="RuleBase" id="RU004005"/>
    </source>
</evidence>
<dbReference type="GO" id="GO:0022625">
    <property type="term" value="C:cytosolic large ribosomal subunit"/>
    <property type="evidence" value="ECO:0007669"/>
    <property type="project" value="TreeGrafter"/>
</dbReference>
<keyword evidence="2 7" id="KW-0699">rRNA-binding</keyword>
<dbReference type="InterPro" id="IPR047867">
    <property type="entry name" value="Ribosomal_uL22_bac/org-type"/>
</dbReference>
<comment type="subunit">
    <text evidence="7 9">Part of the 50S ribosomal subunit.</text>
</comment>
<dbReference type="Pfam" id="PF00237">
    <property type="entry name" value="Ribosomal_L22"/>
    <property type="match status" value="1"/>
</dbReference>
<evidence type="ECO:0000256" key="1">
    <source>
        <dbReference type="ARBA" id="ARBA00009451"/>
    </source>
</evidence>
<evidence type="ECO:0000256" key="9">
    <source>
        <dbReference type="RuleBase" id="RU004006"/>
    </source>
</evidence>
<comment type="function">
    <text evidence="7">The globular domain of the protein is located near the polypeptide exit tunnel on the outside of the subunit, while an extended beta-hairpin is found that lines the wall of the exit tunnel in the center of the 70S ribosome.</text>
</comment>
<proteinExistence type="inferred from homology"/>
<evidence type="ECO:0000256" key="7">
    <source>
        <dbReference type="HAMAP-Rule" id="MF_01331"/>
    </source>
</evidence>
<evidence type="ECO:0000256" key="10">
    <source>
        <dbReference type="RuleBase" id="RU004008"/>
    </source>
</evidence>
<evidence type="ECO:0000256" key="3">
    <source>
        <dbReference type="ARBA" id="ARBA00022884"/>
    </source>
</evidence>
<dbReference type="Gene3D" id="3.90.470.10">
    <property type="entry name" value="Ribosomal protein L22/L17"/>
    <property type="match status" value="1"/>
</dbReference>
<name>A0A1G2PUE0_9BACT</name>
<dbReference type="InterPro" id="IPR005727">
    <property type="entry name" value="Ribosomal_uL22_bac/chlpt-type"/>
</dbReference>
<dbReference type="AlphaFoldDB" id="A0A1G2PUE0"/>
<dbReference type="GO" id="GO:0003735">
    <property type="term" value="F:structural constituent of ribosome"/>
    <property type="evidence" value="ECO:0007669"/>
    <property type="project" value="InterPro"/>
</dbReference>
<dbReference type="NCBIfam" id="TIGR01044">
    <property type="entry name" value="rplV_bact"/>
    <property type="match status" value="1"/>
</dbReference>
<dbReference type="Proteomes" id="UP000178646">
    <property type="component" value="Unassembled WGS sequence"/>
</dbReference>